<feature type="compositionally biased region" description="Low complexity" evidence="1">
    <location>
        <begin position="605"/>
        <end position="618"/>
    </location>
</feature>
<evidence type="ECO:0000313" key="4">
    <source>
        <dbReference type="WBParaSite" id="MBELARI_LOCUS19485"/>
    </source>
</evidence>
<dbReference type="WBParaSite" id="MBELARI_LOCUS19485">
    <property type="protein sequence ID" value="MBELARI_LOCUS19485"/>
    <property type="gene ID" value="MBELARI_LOCUS19485"/>
</dbReference>
<feature type="signal peptide" evidence="2">
    <location>
        <begin position="1"/>
        <end position="15"/>
    </location>
</feature>
<feature type="region of interest" description="Disordered" evidence="1">
    <location>
        <begin position="492"/>
        <end position="512"/>
    </location>
</feature>
<protein>
    <submittedName>
        <fullName evidence="4">Uncharacterized protein</fullName>
    </submittedName>
</protein>
<feature type="compositionally biased region" description="Gly residues" evidence="1">
    <location>
        <begin position="619"/>
        <end position="633"/>
    </location>
</feature>
<name>A0AAF3EZ46_9BILA</name>
<proteinExistence type="predicted"/>
<reference evidence="4" key="1">
    <citation type="submission" date="2024-02" db="UniProtKB">
        <authorList>
            <consortium name="WormBaseParasite"/>
        </authorList>
    </citation>
    <scope>IDENTIFICATION</scope>
</reference>
<sequence length="633" mass="71123">MKLLLLLVYIPFSYSQQPYGISQLDNYSRLINSGNLAGLGPLQAAVQNGQIRSWADLDGSSKLSGLPPLPPTQDQVNRHFLPEPLPALPSTGLTQRPISRITYPTPLPSLFMGPYGVNSNAELPPVPEDNLKGYYDDDGNFVPWGRKKGHKIQGTRIHRPAHKTKARIERRRRNEDEDYLNEVEIEDADLKMRPRRPELGPKLKTTITRVDQRKLPSPSPIEPVFSPKHRTKIRSSKKRAQKTKKILHKKSTESIEKEKKAEDRLEKINERLSKKEGMQLIPIERSEPVSVTPSPPSPTLLPSTTLPPITVTFPSFVYRPKAKEIGRDPYFDNILQEVEEYDDFLDQEAQYRESYPYARLPLNPYLQLHPGQLLPPLFQRGVTIDNSGYIKPLENHEVIGTFDGKARSELPAQQVQQPQQPQQPAQQYQQQTNQNPLYPQQQYGGVNVFQQPTPTNTATNTATENPLLNIFKLFEFPKFQEKIIERDSESFAIPPDADFTGQNAENHDRKSGKLKLTPPMIAVSPADEDDPFAGPPEDITKFEKFGFDPLASTSNGTSRKSAHSSKRGGSDRLKGRIAYDKRYANEPPQVHRGQTARGMRGSGPRGMTMRGRSGPRGMSRGGAQGVGRGEGMN</sequence>
<feature type="chain" id="PRO_5042193279" evidence="2">
    <location>
        <begin position="16"/>
        <end position="633"/>
    </location>
</feature>
<feature type="region of interest" description="Disordered" evidence="1">
    <location>
        <begin position="410"/>
        <end position="431"/>
    </location>
</feature>
<feature type="region of interest" description="Disordered" evidence="1">
    <location>
        <begin position="211"/>
        <end position="258"/>
    </location>
</feature>
<dbReference type="Proteomes" id="UP000887575">
    <property type="component" value="Unassembled WGS sequence"/>
</dbReference>
<feature type="compositionally biased region" description="Basic residues" evidence="1">
    <location>
        <begin position="227"/>
        <end position="249"/>
    </location>
</feature>
<organism evidence="3 4">
    <name type="scientific">Mesorhabditis belari</name>
    <dbReference type="NCBI Taxonomy" id="2138241"/>
    <lineage>
        <taxon>Eukaryota</taxon>
        <taxon>Metazoa</taxon>
        <taxon>Ecdysozoa</taxon>
        <taxon>Nematoda</taxon>
        <taxon>Chromadorea</taxon>
        <taxon>Rhabditida</taxon>
        <taxon>Rhabditina</taxon>
        <taxon>Rhabditomorpha</taxon>
        <taxon>Rhabditoidea</taxon>
        <taxon>Rhabditidae</taxon>
        <taxon>Mesorhabditinae</taxon>
        <taxon>Mesorhabditis</taxon>
    </lineage>
</organism>
<accession>A0AAF3EZ46</accession>
<feature type="region of interest" description="Disordered" evidence="1">
    <location>
        <begin position="547"/>
        <end position="633"/>
    </location>
</feature>
<keyword evidence="3" id="KW-1185">Reference proteome</keyword>
<evidence type="ECO:0000256" key="1">
    <source>
        <dbReference type="SAM" id="MobiDB-lite"/>
    </source>
</evidence>
<dbReference type="AlphaFoldDB" id="A0AAF3EZ46"/>
<evidence type="ECO:0000313" key="3">
    <source>
        <dbReference type="Proteomes" id="UP000887575"/>
    </source>
</evidence>
<feature type="compositionally biased region" description="Basic and acidic residues" evidence="1">
    <location>
        <begin position="568"/>
        <end position="584"/>
    </location>
</feature>
<evidence type="ECO:0000256" key="2">
    <source>
        <dbReference type="SAM" id="SignalP"/>
    </source>
</evidence>
<keyword evidence="2" id="KW-0732">Signal</keyword>